<comment type="caution">
    <text evidence="2">The sequence shown here is derived from an EMBL/GenBank/DDBJ whole genome shotgun (WGS) entry which is preliminary data.</text>
</comment>
<protein>
    <submittedName>
        <fullName evidence="2">Uncharacterized protein</fullName>
    </submittedName>
</protein>
<dbReference type="Proteomes" id="UP001374584">
    <property type="component" value="Unassembled WGS sequence"/>
</dbReference>
<gene>
    <name evidence="2" type="ORF">VNO80_22367</name>
</gene>
<evidence type="ECO:0000313" key="3">
    <source>
        <dbReference type="Proteomes" id="UP001374584"/>
    </source>
</evidence>
<organism evidence="2 3">
    <name type="scientific">Phaseolus coccineus</name>
    <name type="common">Scarlet runner bean</name>
    <name type="synonym">Phaseolus multiflorus</name>
    <dbReference type="NCBI Taxonomy" id="3886"/>
    <lineage>
        <taxon>Eukaryota</taxon>
        <taxon>Viridiplantae</taxon>
        <taxon>Streptophyta</taxon>
        <taxon>Embryophyta</taxon>
        <taxon>Tracheophyta</taxon>
        <taxon>Spermatophyta</taxon>
        <taxon>Magnoliopsida</taxon>
        <taxon>eudicotyledons</taxon>
        <taxon>Gunneridae</taxon>
        <taxon>Pentapetalae</taxon>
        <taxon>rosids</taxon>
        <taxon>fabids</taxon>
        <taxon>Fabales</taxon>
        <taxon>Fabaceae</taxon>
        <taxon>Papilionoideae</taxon>
        <taxon>50 kb inversion clade</taxon>
        <taxon>NPAAA clade</taxon>
        <taxon>indigoferoid/millettioid clade</taxon>
        <taxon>Phaseoleae</taxon>
        <taxon>Phaseolus</taxon>
    </lineage>
</organism>
<feature type="region of interest" description="Disordered" evidence="1">
    <location>
        <begin position="1"/>
        <end position="22"/>
    </location>
</feature>
<reference evidence="2 3" key="1">
    <citation type="submission" date="2024-01" db="EMBL/GenBank/DDBJ databases">
        <title>The genomes of 5 underutilized Papilionoideae crops provide insights into root nodulation and disease resistanc.</title>
        <authorList>
            <person name="Jiang F."/>
        </authorList>
    </citation>
    <scope>NUCLEOTIDE SEQUENCE [LARGE SCALE GENOMIC DNA]</scope>
    <source>
        <strain evidence="2">JINMINGXINNONG_FW02</strain>
        <tissue evidence="2">Leaves</tissue>
    </source>
</reference>
<dbReference type="AlphaFoldDB" id="A0AAN9MAC6"/>
<evidence type="ECO:0000313" key="2">
    <source>
        <dbReference type="EMBL" id="KAK7347828.1"/>
    </source>
</evidence>
<keyword evidence="3" id="KW-1185">Reference proteome</keyword>
<proteinExistence type="predicted"/>
<evidence type="ECO:0000256" key="1">
    <source>
        <dbReference type="SAM" id="MobiDB-lite"/>
    </source>
</evidence>
<dbReference type="EMBL" id="JAYMYR010000008">
    <property type="protein sequence ID" value="KAK7347828.1"/>
    <property type="molecule type" value="Genomic_DNA"/>
</dbReference>
<sequence>MMDKSRDGGSRSVCPTTTTYSEGSSATRKQHAWICHWSPEPNKKRAKTVFQSHNAREREKCKHRTVSYPIPIHHHSYAFSPSFLFFQILSF</sequence>
<feature type="compositionally biased region" description="Polar residues" evidence="1">
    <location>
        <begin position="13"/>
        <end position="22"/>
    </location>
</feature>
<accession>A0AAN9MAC6</accession>
<name>A0AAN9MAC6_PHACN</name>